<evidence type="ECO:0000256" key="1">
    <source>
        <dbReference type="SAM" id="SignalP"/>
    </source>
</evidence>
<sequence length="178" mass="20047">MIKRMVGLVFLLCIGLGSAVAQSASDVTGLWFMYDLNAKSPSGIIQIYEYEGRIYGRTLLAYDADGTVRKYTDDDIDRARYLPGNPPTLGLDVIWGLTWNEKKSRYDDGHILDPRKKNPYNVQLHRDGDILKMRGSLGPFGATIDWTRATTADLNGLKPFTNPVPVIYYDEKGKLIRN</sequence>
<organism evidence="3 4">
    <name type="scientific">Entomospira entomophila</name>
    <dbReference type="NCBI Taxonomy" id="2719988"/>
    <lineage>
        <taxon>Bacteria</taxon>
        <taxon>Pseudomonadati</taxon>
        <taxon>Spirochaetota</taxon>
        <taxon>Spirochaetia</taxon>
        <taxon>Spirochaetales</taxon>
        <taxon>Spirochaetaceae</taxon>
        <taxon>Entomospira</taxon>
    </lineage>
</organism>
<feature type="signal peptide" evidence="1">
    <location>
        <begin position="1"/>
        <end position="23"/>
    </location>
</feature>
<dbReference type="Gene3D" id="2.40.128.520">
    <property type="match status" value="1"/>
</dbReference>
<gene>
    <name evidence="3" type="ORF">HCT14_04480</name>
</gene>
<dbReference type="Pfam" id="PF09917">
    <property type="entry name" value="DUF2147"/>
    <property type="match status" value="1"/>
</dbReference>
<reference evidence="3 4" key="1">
    <citation type="submission" date="2020-03" db="EMBL/GenBank/DDBJ databases">
        <title>Spirochaetal bacteria isolated from arthropods constitute a novel genus Entomospira genus novum within the order Spirochaetales.</title>
        <authorList>
            <person name="Grana-Miraglia L."/>
            <person name="Sikutova S."/>
            <person name="Fingerle V."/>
            <person name="Sing A."/>
            <person name="Castillo-Ramirez S."/>
            <person name="Margos G."/>
            <person name="Rudolf I."/>
        </authorList>
    </citation>
    <scope>NUCLEOTIDE SEQUENCE [LARGE SCALE GENOMIC DNA]</scope>
    <source>
        <strain evidence="3 4">BR193</strain>
    </source>
</reference>
<dbReference type="InterPro" id="IPR019223">
    <property type="entry name" value="DUF2147"/>
</dbReference>
<comment type="caution">
    <text evidence="3">The sequence shown here is derived from an EMBL/GenBank/DDBJ whole genome shotgun (WGS) entry which is preliminary data.</text>
</comment>
<feature type="domain" description="DUF2147" evidence="2">
    <location>
        <begin position="29"/>
        <end position="148"/>
    </location>
</feature>
<proteinExistence type="predicted"/>
<protein>
    <submittedName>
        <fullName evidence="3">DUF2147 domain-containing protein</fullName>
    </submittedName>
</protein>
<evidence type="ECO:0000313" key="3">
    <source>
        <dbReference type="EMBL" id="NIZ40763.1"/>
    </source>
</evidence>
<dbReference type="Proteomes" id="UP000711995">
    <property type="component" value="Unassembled WGS sequence"/>
</dbReference>
<dbReference type="AlphaFoldDB" id="A0A968GBV3"/>
<accession>A0A968GBV3</accession>
<evidence type="ECO:0000259" key="2">
    <source>
        <dbReference type="Pfam" id="PF09917"/>
    </source>
</evidence>
<keyword evidence="4" id="KW-1185">Reference proteome</keyword>
<feature type="chain" id="PRO_5037788626" evidence="1">
    <location>
        <begin position="24"/>
        <end position="178"/>
    </location>
</feature>
<evidence type="ECO:0000313" key="4">
    <source>
        <dbReference type="Proteomes" id="UP000711995"/>
    </source>
</evidence>
<dbReference type="RefSeq" id="WP_167700345.1">
    <property type="nucleotide sequence ID" value="NZ_CP118174.1"/>
</dbReference>
<name>A0A968GBV3_9SPIO</name>
<keyword evidence="1" id="KW-0732">Signal</keyword>
<dbReference type="EMBL" id="JAATLJ010000001">
    <property type="protein sequence ID" value="NIZ40763.1"/>
    <property type="molecule type" value="Genomic_DNA"/>
</dbReference>